<evidence type="ECO:0000313" key="3">
    <source>
        <dbReference type="EMBL" id="MBD8042259.1"/>
    </source>
</evidence>
<dbReference type="Pfam" id="PF03780">
    <property type="entry name" value="Asp23"/>
    <property type="match status" value="1"/>
</dbReference>
<reference evidence="3 4" key="1">
    <citation type="submission" date="2020-08" db="EMBL/GenBank/DDBJ databases">
        <title>A Genomic Blueprint of the Chicken Gut Microbiome.</title>
        <authorList>
            <person name="Gilroy R."/>
            <person name="Ravi A."/>
            <person name="Getino M."/>
            <person name="Pursley I."/>
            <person name="Horton D.L."/>
            <person name="Alikhan N.-F."/>
            <person name="Baker D."/>
            <person name="Gharbi K."/>
            <person name="Hall N."/>
            <person name="Watson M."/>
            <person name="Adriaenssens E.M."/>
            <person name="Foster-Nyarko E."/>
            <person name="Jarju S."/>
            <person name="Secka A."/>
            <person name="Antonio M."/>
            <person name="Oren A."/>
            <person name="Chaudhuri R."/>
            <person name="La Ragione R.M."/>
            <person name="Hildebrand F."/>
            <person name="Pallen M.J."/>
        </authorList>
    </citation>
    <scope>NUCLEOTIDE SEQUENCE [LARGE SCALE GENOMIC DNA]</scope>
    <source>
        <strain evidence="3 4">Sa2BUA2</strain>
    </source>
</reference>
<sequence>MDDAQNTPGSGPADPGAQPASPLPPQPGKPASRPVPPAGQRTPAGQPAPANQHGLAGASAPPPGPGPKPQEPGGHPAAAVPPAPAAAAPATPVPGTVAPAAAVPAAVPAPSGAEAGGRTAISEQAVAKVAAIAARAVPGVHTLGSGGGRTLGAVRDAVAGSDSSATAGVNVEVGETEAAVDITLVAEYGTPLTGIADNVRQAVYTAVEDLVGLNVVEVNVSIADVHIPEVRQEL</sequence>
<comment type="caution">
    <text evidence="3">The sequence shown here is derived from an EMBL/GenBank/DDBJ whole genome shotgun (WGS) entry which is preliminary data.</text>
</comment>
<evidence type="ECO:0000313" key="4">
    <source>
        <dbReference type="Proteomes" id="UP000652763"/>
    </source>
</evidence>
<dbReference type="InterPro" id="IPR005531">
    <property type="entry name" value="Asp23"/>
</dbReference>
<dbReference type="PANTHER" id="PTHR34297:SF3">
    <property type="entry name" value="ALKALINE SHOCK PROTEIN 23"/>
    <property type="match status" value="1"/>
</dbReference>
<name>A0ABR8YDH3_9MICC</name>
<gene>
    <name evidence="3" type="ORF">H9638_00370</name>
</gene>
<dbReference type="EMBL" id="JACSQC010000001">
    <property type="protein sequence ID" value="MBD8042259.1"/>
    <property type="molecule type" value="Genomic_DNA"/>
</dbReference>
<comment type="similarity">
    <text evidence="1">Belongs to the asp23 family.</text>
</comment>
<evidence type="ECO:0000256" key="2">
    <source>
        <dbReference type="SAM" id="MobiDB-lite"/>
    </source>
</evidence>
<dbReference type="Proteomes" id="UP000652763">
    <property type="component" value="Unassembled WGS sequence"/>
</dbReference>
<proteinExistence type="inferred from homology"/>
<protein>
    <submittedName>
        <fullName evidence="3">Asp23/Gls24 family envelope stress response protein</fullName>
    </submittedName>
</protein>
<accession>A0ABR8YDH3</accession>
<dbReference type="PANTHER" id="PTHR34297">
    <property type="entry name" value="HYPOTHETICAL CYTOSOLIC PROTEIN-RELATED"/>
    <property type="match status" value="1"/>
</dbReference>
<evidence type="ECO:0000256" key="1">
    <source>
        <dbReference type="ARBA" id="ARBA00005721"/>
    </source>
</evidence>
<feature type="region of interest" description="Disordered" evidence="2">
    <location>
        <begin position="1"/>
        <end position="92"/>
    </location>
</feature>
<feature type="compositionally biased region" description="Pro residues" evidence="2">
    <location>
        <begin position="21"/>
        <end position="37"/>
    </location>
</feature>
<feature type="compositionally biased region" description="Pro residues" evidence="2">
    <location>
        <begin position="60"/>
        <end position="70"/>
    </location>
</feature>
<keyword evidence="4" id="KW-1185">Reference proteome</keyword>
<organism evidence="3 4">
    <name type="scientific">Arthrobacter pullicola</name>
    <dbReference type="NCBI Taxonomy" id="2762224"/>
    <lineage>
        <taxon>Bacteria</taxon>
        <taxon>Bacillati</taxon>
        <taxon>Actinomycetota</taxon>
        <taxon>Actinomycetes</taxon>
        <taxon>Micrococcales</taxon>
        <taxon>Micrococcaceae</taxon>
        <taxon>Arthrobacter</taxon>
    </lineage>
</organism>